<comment type="caution">
    <text evidence="7">The sequence shown here is derived from an EMBL/GenBank/DDBJ whole genome shotgun (WGS) entry which is preliminary data.</text>
</comment>
<dbReference type="PRINTS" id="PR00300">
    <property type="entry name" value="CLPPROTEASEA"/>
</dbReference>
<dbReference type="Gene3D" id="4.10.860.10">
    <property type="entry name" value="UVR domain"/>
    <property type="match status" value="1"/>
</dbReference>
<dbReference type="GO" id="GO:0016887">
    <property type="term" value="F:ATP hydrolysis activity"/>
    <property type="evidence" value="ECO:0007669"/>
    <property type="project" value="InterPro"/>
</dbReference>
<feature type="domain" description="UVR" evidence="6">
    <location>
        <begin position="186"/>
        <end position="212"/>
    </location>
</feature>
<dbReference type="AlphaFoldDB" id="A0A835DEC2"/>
<evidence type="ECO:0000256" key="5">
    <source>
        <dbReference type="SAM" id="Coils"/>
    </source>
</evidence>
<evidence type="ECO:0000313" key="7">
    <source>
        <dbReference type="EMBL" id="KAF8400051.1"/>
    </source>
</evidence>
<dbReference type="InterPro" id="IPR050130">
    <property type="entry name" value="ClpA_ClpB"/>
</dbReference>
<dbReference type="PANTHER" id="PTHR11638:SF155">
    <property type="entry name" value="CHAPERONE PROTEIN CLPC1, CHLOROPLASTIC-LIKE"/>
    <property type="match status" value="1"/>
</dbReference>
<organism evidence="7 8">
    <name type="scientific">Tetracentron sinense</name>
    <name type="common">Spur-leaf</name>
    <dbReference type="NCBI Taxonomy" id="13715"/>
    <lineage>
        <taxon>Eukaryota</taxon>
        <taxon>Viridiplantae</taxon>
        <taxon>Streptophyta</taxon>
        <taxon>Embryophyta</taxon>
        <taxon>Tracheophyta</taxon>
        <taxon>Spermatophyta</taxon>
        <taxon>Magnoliopsida</taxon>
        <taxon>Trochodendrales</taxon>
        <taxon>Trochodendraceae</taxon>
        <taxon>Tetracentron</taxon>
    </lineage>
</organism>
<reference evidence="7 8" key="1">
    <citation type="submission" date="2020-04" db="EMBL/GenBank/DDBJ databases">
        <title>Plant Genome Project.</title>
        <authorList>
            <person name="Zhang R.-G."/>
        </authorList>
    </citation>
    <scope>NUCLEOTIDE SEQUENCE [LARGE SCALE GENOMIC DNA]</scope>
    <source>
        <strain evidence="7">YNK0</strain>
        <tissue evidence="7">Leaf</tissue>
    </source>
</reference>
<dbReference type="InterPro" id="IPR003959">
    <property type="entry name" value="ATPase_AAA_core"/>
</dbReference>
<evidence type="ECO:0000256" key="3">
    <source>
        <dbReference type="ARBA" id="ARBA00022741"/>
    </source>
</evidence>
<keyword evidence="1" id="KW-0934">Plastid</keyword>
<dbReference type="Proteomes" id="UP000655225">
    <property type="component" value="Unassembled WGS sequence"/>
</dbReference>
<keyword evidence="1" id="KW-0150">Chloroplast</keyword>
<dbReference type="InterPro" id="IPR001270">
    <property type="entry name" value="ClpA/B"/>
</dbReference>
<keyword evidence="3" id="KW-0547">Nucleotide-binding</keyword>
<dbReference type="SUPFAM" id="SSF52540">
    <property type="entry name" value="P-loop containing nucleoside triphosphate hydrolases"/>
    <property type="match status" value="1"/>
</dbReference>
<dbReference type="InterPro" id="IPR027417">
    <property type="entry name" value="P-loop_NTPase"/>
</dbReference>
<dbReference type="GO" id="GO:0005524">
    <property type="term" value="F:ATP binding"/>
    <property type="evidence" value="ECO:0007669"/>
    <property type="project" value="UniProtKB-KW"/>
</dbReference>
<dbReference type="InterPro" id="IPR041546">
    <property type="entry name" value="ClpA/ClpB_AAA_lid"/>
</dbReference>
<evidence type="ECO:0000313" key="8">
    <source>
        <dbReference type="Proteomes" id="UP000655225"/>
    </source>
</evidence>
<dbReference type="PANTHER" id="PTHR11638">
    <property type="entry name" value="ATP-DEPENDENT CLP PROTEASE"/>
    <property type="match status" value="1"/>
</dbReference>
<dbReference type="Gene3D" id="1.10.8.60">
    <property type="match status" value="1"/>
</dbReference>
<dbReference type="Pfam" id="PF17871">
    <property type="entry name" value="AAA_lid_9"/>
    <property type="match status" value="1"/>
</dbReference>
<dbReference type="Pfam" id="PF07724">
    <property type="entry name" value="AAA_2"/>
    <property type="match status" value="1"/>
</dbReference>
<evidence type="ECO:0000256" key="2">
    <source>
        <dbReference type="ARBA" id="ARBA00022737"/>
    </source>
</evidence>
<protein>
    <recommendedName>
        <fullName evidence="6">UVR domain-containing protein</fullName>
    </recommendedName>
</protein>
<sequence>MIGSPLDYLGYGEGGHLTEAICRRHHSIILVDEIVKAHPNVLNIMLQILDDGRLTDSNGKTVDFKSTLIIMTSNIGSNVIGKGNYFPGFNKEEKVAEELKKSFQPELLNKLDDVIVFGQLTQLQVKKIVDIMMKEVYERLKEKNIKLQVTESDRFLPDKAIDLVDETGSQVRLRHALLPEEARELEKELKRITEEKNEAIRNQDFEKSAILRWPFQLGFPANKDDENNITMKMNNKIVIRRREDGAIKNIEWAASP</sequence>
<evidence type="ECO:0000256" key="4">
    <source>
        <dbReference type="ARBA" id="ARBA00022840"/>
    </source>
</evidence>
<dbReference type="PROSITE" id="PS50151">
    <property type="entry name" value="UVR"/>
    <property type="match status" value="1"/>
</dbReference>
<accession>A0A835DEC2</accession>
<evidence type="ECO:0000259" key="6">
    <source>
        <dbReference type="PROSITE" id="PS50151"/>
    </source>
</evidence>
<feature type="coiled-coil region" evidence="5">
    <location>
        <begin position="175"/>
        <end position="202"/>
    </location>
</feature>
<dbReference type="Gene3D" id="3.40.50.300">
    <property type="entry name" value="P-loop containing nucleotide triphosphate hydrolases"/>
    <property type="match status" value="1"/>
</dbReference>
<keyword evidence="8" id="KW-1185">Reference proteome</keyword>
<dbReference type="InterPro" id="IPR001943">
    <property type="entry name" value="UVR_dom"/>
</dbReference>
<evidence type="ECO:0000256" key="1">
    <source>
        <dbReference type="ARBA" id="ARBA00022528"/>
    </source>
</evidence>
<keyword evidence="2" id="KW-0677">Repeat</keyword>
<keyword evidence="4" id="KW-0067">ATP-binding</keyword>
<dbReference type="GO" id="GO:0034605">
    <property type="term" value="P:cellular response to heat"/>
    <property type="evidence" value="ECO:0007669"/>
    <property type="project" value="TreeGrafter"/>
</dbReference>
<proteinExistence type="predicted"/>
<keyword evidence="5" id="KW-0175">Coiled coil</keyword>
<name>A0A835DEC2_TETSI</name>
<dbReference type="EMBL" id="JABCRI010000010">
    <property type="protein sequence ID" value="KAF8400051.1"/>
    <property type="molecule type" value="Genomic_DNA"/>
</dbReference>
<gene>
    <name evidence="7" type="ORF">HHK36_015926</name>
</gene>
<dbReference type="OrthoDB" id="47330at2759"/>
<dbReference type="GO" id="GO:0005737">
    <property type="term" value="C:cytoplasm"/>
    <property type="evidence" value="ECO:0007669"/>
    <property type="project" value="TreeGrafter"/>
</dbReference>